<organism evidence="5 6">
    <name type="scientific">candidate division WOR-1 bacterium DG_54_3</name>
    <dbReference type="NCBI Taxonomy" id="1703775"/>
    <lineage>
        <taxon>Bacteria</taxon>
        <taxon>Bacillati</taxon>
        <taxon>Saganbacteria</taxon>
    </lineage>
</organism>
<dbReference type="PANTHER" id="PTHR11851">
    <property type="entry name" value="METALLOPROTEASE"/>
    <property type="match status" value="1"/>
</dbReference>
<gene>
    <name evidence="5" type="ORF">AMJ44_04010</name>
</gene>
<dbReference type="InterPro" id="IPR007863">
    <property type="entry name" value="Peptidase_M16_C"/>
</dbReference>
<comment type="caution">
    <text evidence="5">The sequence shown here is derived from an EMBL/GenBank/DDBJ whole genome shotgun (WGS) entry which is preliminary data.</text>
</comment>
<dbReference type="InterPro" id="IPR050361">
    <property type="entry name" value="MPP/UQCRC_Complex"/>
</dbReference>
<dbReference type="Pfam" id="PF05193">
    <property type="entry name" value="Peptidase_M16_C"/>
    <property type="match status" value="1"/>
</dbReference>
<dbReference type="GO" id="GO:0006508">
    <property type="term" value="P:proteolysis"/>
    <property type="evidence" value="ECO:0007669"/>
    <property type="project" value="InterPro"/>
</dbReference>
<dbReference type="GO" id="GO:0004222">
    <property type="term" value="F:metalloendopeptidase activity"/>
    <property type="evidence" value="ECO:0007669"/>
    <property type="project" value="InterPro"/>
</dbReference>
<evidence type="ECO:0000259" key="3">
    <source>
        <dbReference type="Pfam" id="PF00675"/>
    </source>
</evidence>
<feature type="domain" description="Peptidase M16 N-terminal" evidence="3">
    <location>
        <begin position="17"/>
        <end position="163"/>
    </location>
</feature>
<dbReference type="InterPro" id="IPR011765">
    <property type="entry name" value="Pept_M16_N"/>
</dbReference>
<proteinExistence type="inferred from homology"/>
<evidence type="ECO:0008006" key="7">
    <source>
        <dbReference type="Google" id="ProtNLM"/>
    </source>
</evidence>
<protein>
    <recommendedName>
        <fullName evidence="7">Zinc protease</fullName>
    </recommendedName>
</protein>
<evidence type="ECO:0000256" key="2">
    <source>
        <dbReference type="RuleBase" id="RU004447"/>
    </source>
</evidence>
<dbReference type="GO" id="GO:0046872">
    <property type="term" value="F:metal ion binding"/>
    <property type="evidence" value="ECO:0007669"/>
    <property type="project" value="InterPro"/>
</dbReference>
<dbReference type="InterPro" id="IPR011249">
    <property type="entry name" value="Metalloenz_LuxS/M16"/>
</dbReference>
<dbReference type="PATRIC" id="fig|1703775.3.peg.1034"/>
<accession>A0A0S7Y3J0</accession>
<reference evidence="5 6" key="1">
    <citation type="journal article" date="2015" name="Microbiome">
        <title>Genomic resolution of linkages in carbon, nitrogen, and sulfur cycling among widespread estuary sediment bacteria.</title>
        <authorList>
            <person name="Baker B.J."/>
            <person name="Lazar C.S."/>
            <person name="Teske A.P."/>
            <person name="Dick G.J."/>
        </authorList>
    </citation>
    <scope>NUCLEOTIDE SEQUENCE [LARGE SCALE GENOMIC DNA]</scope>
    <source>
        <strain evidence="5">DG_54_3</strain>
    </source>
</reference>
<dbReference type="Proteomes" id="UP000051861">
    <property type="component" value="Unassembled WGS sequence"/>
</dbReference>
<dbReference type="EMBL" id="LIZX01000026">
    <property type="protein sequence ID" value="KPJ69341.1"/>
    <property type="molecule type" value="Genomic_DNA"/>
</dbReference>
<dbReference type="PANTHER" id="PTHR11851:SF49">
    <property type="entry name" value="MITOCHONDRIAL-PROCESSING PEPTIDASE SUBUNIT ALPHA"/>
    <property type="match status" value="1"/>
</dbReference>
<name>A0A0S7Y3J0_UNCSA</name>
<evidence type="ECO:0000313" key="6">
    <source>
        <dbReference type="Proteomes" id="UP000051861"/>
    </source>
</evidence>
<dbReference type="SUPFAM" id="SSF63411">
    <property type="entry name" value="LuxS/MPP-like metallohydrolase"/>
    <property type="match status" value="2"/>
</dbReference>
<evidence type="ECO:0000256" key="1">
    <source>
        <dbReference type="ARBA" id="ARBA00007261"/>
    </source>
</evidence>
<dbReference type="Pfam" id="PF00675">
    <property type="entry name" value="Peptidase_M16"/>
    <property type="match status" value="1"/>
</dbReference>
<dbReference type="AlphaFoldDB" id="A0A0S7Y3J0"/>
<evidence type="ECO:0000313" key="5">
    <source>
        <dbReference type="EMBL" id="KPJ69341.1"/>
    </source>
</evidence>
<comment type="similarity">
    <text evidence="1 2">Belongs to the peptidase M16 family.</text>
</comment>
<sequence length="421" mass="48035">MTVIPRSKKKVFKNGLKILTENIPIVRSVAMGILVGTGSGNETQEENGISHFIEHMTFKGTPKRSAYEIAHTLDAVGGKMNAYTTKEYTVYYAVVLDKHLEIAIDVLCDILLNSVFNPKEMEREKRVILEEIKMYEDTPDELVHDFFAEKILHGHPIGKPTIGLEETVKSIKRDDILSYRKKWYSPQNTIVSLAGDISFEEVIEKLKPYLASWQGERTVPPPLLPQIKGSLSLKNKKTEQLHLCLGVKGVSQTDEERYPYAVLDNVLGGSMSSRLFQEIREKRGLAYSIFSTSAPFRNFGISYVYAGTSKENMKQVVDLILEQFTKIKKEGVKPEELERAREYLKGTLVLGMESTSSRMNWLAKSQFYYNRVMTIDEIFEKVDKVTQDDIIKLANQFFRDEYLTLAVIGDLEELPIKEIHC</sequence>
<feature type="domain" description="Peptidase M16 C-terminal" evidence="4">
    <location>
        <begin position="170"/>
        <end position="343"/>
    </location>
</feature>
<dbReference type="InterPro" id="IPR001431">
    <property type="entry name" value="Pept_M16_Zn_BS"/>
</dbReference>
<evidence type="ECO:0000259" key="4">
    <source>
        <dbReference type="Pfam" id="PF05193"/>
    </source>
</evidence>
<dbReference type="Gene3D" id="3.30.830.10">
    <property type="entry name" value="Metalloenzyme, LuxS/M16 peptidase-like"/>
    <property type="match status" value="2"/>
</dbReference>
<dbReference type="PROSITE" id="PS00143">
    <property type="entry name" value="INSULINASE"/>
    <property type="match status" value="1"/>
</dbReference>